<evidence type="ECO:0000313" key="2">
    <source>
        <dbReference type="EMBL" id="KAJ6649942.1"/>
    </source>
</evidence>
<dbReference type="Proteomes" id="UP001151699">
    <property type="component" value="Chromosome A"/>
</dbReference>
<evidence type="ECO:0000259" key="1">
    <source>
        <dbReference type="Pfam" id="PF11878"/>
    </source>
</evidence>
<sequence>MVDGVWKKAVTARSENKPLVVEPIDFENFILKNKILIQNDPQRELLLSLYPTDDVSVRGGQNFV</sequence>
<comment type="caution">
    <text evidence="2">The sequence shown here is derived from an EMBL/GenBank/DDBJ whole genome shotgun (WGS) entry which is preliminary data.</text>
</comment>
<feature type="domain" description="Dedicator of cytokinesis C/D N-terminal" evidence="1">
    <location>
        <begin position="20"/>
        <end position="58"/>
    </location>
</feature>
<evidence type="ECO:0000313" key="3">
    <source>
        <dbReference type="Proteomes" id="UP001151699"/>
    </source>
</evidence>
<organism evidence="2 3">
    <name type="scientific">Pseudolycoriella hygida</name>
    <dbReference type="NCBI Taxonomy" id="35572"/>
    <lineage>
        <taxon>Eukaryota</taxon>
        <taxon>Metazoa</taxon>
        <taxon>Ecdysozoa</taxon>
        <taxon>Arthropoda</taxon>
        <taxon>Hexapoda</taxon>
        <taxon>Insecta</taxon>
        <taxon>Pterygota</taxon>
        <taxon>Neoptera</taxon>
        <taxon>Endopterygota</taxon>
        <taxon>Diptera</taxon>
        <taxon>Nematocera</taxon>
        <taxon>Sciaroidea</taxon>
        <taxon>Sciaridae</taxon>
        <taxon>Pseudolycoriella</taxon>
    </lineage>
</organism>
<dbReference type="Pfam" id="PF11878">
    <property type="entry name" value="DOCK_C-D_N"/>
    <property type="match status" value="1"/>
</dbReference>
<dbReference type="InterPro" id="IPR021816">
    <property type="entry name" value="DOCK_C/D_N"/>
</dbReference>
<protein>
    <recommendedName>
        <fullName evidence="1">Dedicator of cytokinesis C/D N-terminal domain-containing protein</fullName>
    </recommendedName>
</protein>
<dbReference type="AlphaFoldDB" id="A0A9Q0S961"/>
<reference evidence="2" key="1">
    <citation type="submission" date="2022-07" db="EMBL/GenBank/DDBJ databases">
        <authorList>
            <person name="Trinca V."/>
            <person name="Uliana J.V.C."/>
            <person name="Torres T.T."/>
            <person name="Ward R.J."/>
            <person name="Monesi N."/>
        </authorList>
    </citation>
    <scope>NUCLEOTIDE SEQUENCE</scope>
    <source>
        <strain evidence="2">HSMRA1968</strain>
        <tissue evidence="2">Whole embryos</tissue>
    </source>
</reference>
<proteinExistence type="predicted"/>
<keyword evidence="3" id="KW-1185">Reference proteome</keyword>
<dbReference type="OrthoDB" id="47328at2759"/>
<accession>A0A9Q0S961</accession>
<dbReference type="EMBL" id="WJQU01000001">
    <property type="protein sequence ID" value="KAJ6649942.1"/>
    <property type="molecule type" value="Genomic_DNA"/>
</dbReference>
<gene>
    <name evidence="2" type="ORF">Bhyg_05185</name>
</gene>
<name>A0A9Q0S961_9DIPT</name>